<feature type="compositionally biased region" description="Basic residues" evidence="6">
    <location>
        <begin position="308"/>
        <end position="318"/>
    </location>
</feature>
<evidence type="ECO:0000256" key="4">
    <source>
        <dbReference type="ARBA" id="ARBA00023187"/>
    </source>
</evidence>
<evidence type="ECO:0000256" key="1">
    <source>
        <dbReference type="ARBA" id="ARBA00004123"/>
    </source>
</evidence>
<dbReference type="AlphaFoldDB" id="A0A9P6VXK1"/>
<feature type="compositionally biased region" description="Basic and acidic residues" evidence="6">
    <location>
        <begin position="455"/>
        <end position="476"/>
    </location>
</feature>
<feature type="compositionally biased region" description="Basic and acidic residues" evidence="6">
    <location>
        <begin position="53"/>
        <end position="79"/>
    </location>
</feature>
<dbReference type="PANTHER" id="PTHR14152">
    <property type="entry name" value="SQUAMOUS CELL CARCINOMA ANTIGEN RECOGNISED BY CYTOTOXIC T LYMPHOCYTES"/>
    <property type="match status" value="1"/>
</dbReference>
<feature type="compositionally biased region" description="Basic and acidic residues" evidence="6">
    <location>
        <begin position="203"/>
        <end position="212"/>
    </location>
</feature>
<dbReference type="InterPro" id="IPR005011">
    <property type="entry name" value="SNU66/SART1"/>
</dbReference>
<feature type="compositionally biased region" description="Gly residues" evidence="6">
    <location>
        <begin position="501"/>
        <end position="516"/>
    </location>
</feature>
<comment type="caution">
    <text evidence="7">The sequence shown here is derived from an EMBL/GenBank/DDBJ whole genome shotgun (WGS) entry which is preliminary data.</text>
</comment>
<feature type="region of interest" description="Disordered" evidence="6">
    <location>
        <begin position="766"/>
        <end position="835"/>
    </location>
</feature>
<feature type="region of interest" description="Disordered" evidence="6">
    <location>
        <begin position="451"/>
        <end position="564"/>
    </location>
</feature>
<feature type="region of interest" description="Disordered" evidence="6">
    <location>
        <begin position="261"/>
        <end position="282"/>
    </location>
</feature>
<dbReference type="Proteomes" id="UP000777482">
    <property type="component" value="Unassembled WGS sequence"/>
</dbReference>
<feature type="region of interest" description="Disordered" evidence="6">
    <location>
        <begin position="610"/>
        <end position="644"/>
    </location>
</feature>
<dbReference type="Pfam" id="PF03343">
    <property type="entry name" value="SART-1"/>
    <property type="match status" value="1"/>
</dbReference>
<accession>A0A9P6VXK1</accession>
<keyword evidence="3" id="KW-0507">mRNA processing</keyword>
<proteinExistence type="inferred from homology"/>
<keyword evidence="4" id="KW-0508">mRNA splicing</keyword>
<comment type="similarity">
    <text evidence="2">Belongs to the SNU66/SART1 family.</text>
</comment>
<sequence>MAEGSGWKESLSLEETNKIRVSLGLKPIADPAASSSTPAALEGDALAEANYAKRREAEQKEKEAKELKERIDKARNQKERLRRLGGRGLGEADEDEAQVKQEEGAAAASASDDAKAWVRRQKKKAKELAAKREKEQEEADRLAEQEEAERATKYGERDLAGLKVAHGADDFGEGEDTVLTLKDSRILDDEDDELHNVNISENAKTKHALDLKKKGKQAGQYTGLDDDEFEGGPGSSRGVLSKYDEDFDAIKVDGFRLGAAPSAAKGKARATDDGSAVEGGEREKVKLSMDYTKSFNTDYLQEGEAGFKKPKKKKRRAVRTTTLGDEPEDTADANGMDVDGAPAPPPRQIERASMDEANLVDDDDLQLSLARQRRAAAKQKIKDLKARAATVPPVSTDGDSVMVKKEEDDEDATTSLSRPAATNEDEDDDGDVLVLDDTSEFVRNISLAATAAQERAQREAERARQKSVEAAQKRDQAGSASVLPRVKAEEEQDVPLSEIGGENGVGGGGGGGGGWGPAQEDGEEDDQMYNVDAAPYGQEATVGGAESEHADKKPNVKAEDDELATTGHEQLVSHGLASTLSLLRHQGLIKPRTPEELAREKELKQREAWLAQQRRRAEERERERIASRKMGDKKDQQQREYENRLREQREAQATLEAFANYKPAVNLTYHDKFGRDLTPKEAWKQLNYDFHGYGSGAKKTDKRLQKIENERKQAAMVAGDTPLSSAAAFAARAEKTGSATMILGVGNNNSAPMQESTLGGISKIEKNIKGKGKPVVAPPSTSRNGGRSVTPGSSGSAQPVFADIPMRSLPLPSGSPREMSGTPEPSSRKAGFAPVRSFSPATTAAGAAAAADGGAAAGGPKLSIAVKRKAVGEGEDSPASKRRA</sequence>
<comment type="subcellular location">
    <subcellularLocation>
        <location evidence="1">Nucleus</location>
    </subcellularLocation>
</comment>
<feature type="compositionally biased region" description="Polar residues" evidence="6">
    <location>
        <begin position="779"/>
        <end position="797"/>
    </location>
</feature>
<feature type="compositionally biased region" description="Basic and acidic residues" evidence="6">
    <location>
        <begin position="615"/>
        <end position="644"/>
    </location>
</feature>
<dbReference type="GO" id="GO:0045292">
    <property type="term" value="P:mRNA cis splicing, via spliceosome"/>
    <property type="evidence" value="ECO:0007669"/>
    <property type="project" value="TreeGrafter"/>
</dbReference>
<evidence type="ECO:0008006" key="9">
    <source>
        <dbReference type="Google" id="ProtNLM"/>
    </source>
</evidence>
<dbReference type="Pfam" id="PF19252">
    <property type="entry name" value="HIND"/>
    <property type="match status" value="1"/>
</dbReference>
<evidence type="ECO:0000256" key="6">
    <source>
        <dbReference type="SAM" id="MobiDB-lite"/>
    </source>
</evidence>
<reference evidence="7 8" key="1">
    <citation type="submission" date="2020-11" db="EMBL/GenBank/DDBJ databases">
        <title>Kefir isolates.</title>
        <authorList>
            <person name="Marcisauskas S."/>
            <person name="Kim Y."/>
            <person name="Blasche S."/>
        </authorList>
    </citation>
    <scope>NUCLEOTIDE SEQUENCE [LARGE SCALE GENOMIC DNA]</scope>
    <source>
        <strain evidence="7 8">KR</strain>
    </source>
</reference>
<name>A0A9P6VXK1_RHOMI</name>
<gene>
    <name evidence="7" type="ORF">C6P46_006074</name>
</gene>
<evidence type="ECO:0000256" key="5">
    <source>
        <dbReference type="ARBA" id="ARBA00023242"/>
    </source>
</evidence>
<dbReference type="PANTHER" id="PTHR14152:SF5">
    <property type="entry name" value="U4_U6.U5 TRI-SNRNP-ASSOCIATED PROTEIN 1"/>
    <property type="match status" value="1"/>
</dbReference>
<evidence type="ECO:0000313" key="8">
    <source>
        <dbReference type="Proteomes" id="UP000777482"/>
    </source>
</evidence>
<dbReference type="OrthoDB" id="5583at2759"/>
<dbReference type="EMBL" id="PUHQ01000072">
    <property type="protein sequence ID" value="KAG0658014.1"/>
    <property type="molecule type" value="Genomic_DNA"/>
</dbReference>
<feature type="region of interest" description="Disordered" evidence="6">
    <location>
        <begin position="299"/>
        <end position="435"/>
    </location>
</feature>
<feature type="region of interest" description="Disordered" evidence="6">
    <location>
        <begin position="53"/>
        <end position="159"/>
    </location>
</feature>
<feature type="compositionally biased region" description="Basic and acidic residues" evidence="6">
    <location>
        <begin position="546"/>
        <end position="558"/>
    </location>
</feature>
<dbReference type="InterPro" id="IPR045347">
    <property type="entry name" value="HIND"/>
</dbReference>
<organism evidence="7 8">
    <name type="scientific">Rhodotorula mucilaginosa</name>
    <name type="common">Yeast</name>
    <name type="synonym">Rhodotorula rubra</name>
    <dbReference type="NCBI Taxonomy" id="5537"/>
    <lineage>
        <taxon>Eukaryota</taxon>
        <taxon>Fungi</taxon>
        <taxon>Dikarya</taxon>
        <taxon>Basidiomycota</taxon>
        <taxon>Pucciniomycotina</taxon>
        <taxon>Microbotryomycetes</taxon>
        <taxon>Sporidiobolales</taxon>
        <taxon>Sporidiobolaceae</taxon>
        <taxon>Rhodotorula</taxon>
    </lineage>
</organism>
<evidence type="ECO:0000313" key="7">
    <source>
        <dbReference type="EMBL" id="KAG0658014.1"/>
    </source>
</evidence>
<feature type="region of interest" description="Disordered" evidence="6">
    <location>
        <begin position="185"/>
        <end position="237"/>
    </location>
</feature>
<protein>
    <recommendedName>
        <fullName evidence="9">SART-1 protein</fullName>
    </recommendedName>
</protein>
<dbReference type="GO" id="GO:0000481">
    <property type="term" value="P:maturation of 5S rRNA"/>
    <property type="evidence" value="ECO:0007669"/>
    <property type="project" value="TreeGrafter"/>
</dbReference>
<dbReference type="GO" id="GO:0046540">
    <property type="term" value="C:U4/U6 x U5 tri-snRNP complex"/>
    <property type="evidence" value="ECO:0007669"/>
    <property type="project" value="InterPro"/>
</dbReference>
<evidence type="ECO:0000256" key="2">
    <source>
        <dbReference type="ARBA" id="ARBA00006076"/>
    </source>
</evidence>
<evidence type="ECO:0000256" key="3">
    <source>
        <dbReference type="ARBA" id="ARBA00022664"/>
    </source>
</evidence>
<feature type="compositionally biased region" description="Basic and acidic residues" evidence="6">
    <location>
        <begin position="126"/>
        <end position="159"/>
    </location>
</feature>
<keyword evidence="8" id="KW-1185">Reference proteome</keyword>
<keyword evidence="5" id="KW-0539">Nucleus</keyword>